<evidence type="ECO:0000313" key="3">
    <source>
        <dbReference type="Proteomes" id="UP001151699"/>
    </source>
</evidence>
<evidence type="ECO:0000313" key="2">
    <source>
        <dbReference type="EMBL" id="KAJ6648299.1"/>
    </source>
</evidence>
<name>A0A9Q0NDK7_9DIPT</name>
<reference evidence="2" key="1">
    <citation type="submission" date="2022-07" db="EMBL/GenBank/DDBJ databases">
        <authorList>
            <person name="Trinca V."/>
            <person name="Uliana J.V.C."/>
            <person name="Torres T.T."/>
            <person name="Ward R.J."/>
            <person name="Monesi N."/>
        </authorList>
    </citation>
    <scope>NUCLEOTIDE SEQUENCE</scope>
    <source>
        <strain evidence="2">HSMRA1968</strain>
        <tissue evidence="2">Whole embryos</tissue>
    </source>
</reference>
<dbReference type="Proteomes" id="UP001151699">
    <property type="component" value="Chromosome A"/>
</dbReference>
<gene>
    <name evidence="2" type="ORF">Bhyg_03527</name>
</gene>
<dbReference type="AlphaFoldDB" id="A0A9Q0NDK7"/>
<keyword evidence="3" id="KW-1185">Reference proteome</keyword>
<accession>A0A9Q0NDK7</accession>
<evidence type="ECO:0000256" key="1">
    <source>
        <dbReference type="SAM" id="SignalP"/>
    </source>
</evidence>
<protein>
    <submittedName>
        <fullName evidence="2">Uncharacterized protein</fullName>
    </submittedName>
</protein>
<proteinExistence type="predicted"/>
<sequence length="166" mass="17283">MRVLIVFAAFSAIAAAQNLLSGLLSGQLGTKGITDIKEVGLHNLGTTGKTVGNEGALVNVGGLLDSVVGAKGVVGSVLGGTGNVLQTVLKELTNPKGLFGQLTSFLKEDIVRIFNAILVELAHVFSQLLKLLDKKGLYGLIAFLEKCSSGVAVAMSLARTELRHKQ</sequence>
<comment type="caution">
    <text evidence="2">The sequence shown here is derived from an EMBL/GenBank/DDBJ whole genome shotgun (WGS) entry which is preliminary data.</text>
</comment>
<organism evidence="2 3">
    <name type="scientific">Pseudolycoriella hygida</name>
    <dbReference type="NCBI Taxonomy" id="35572"/>
    <lineage>
        <taxon>Eukaryota</taxon>
        <taxon>Metazoa</taxon>
        <taxon>Ecdysozoa</taxon>
        <taxon>Arthropoda</taxon>
        <taxon>Hexapoda</taxon>
        <taxon>Insecta</taxon>
        <taxon>Pterygota</taxon>
        <taxon>Neoptera</taxon>
        <taxon>Endopterygota</taxon>
        <taxon>Diptera</taxon>
        <taxon>Nematocera</taxon>
        <taxon>Sciaroidea</taxon>
        <taxon>Sciaridae</taxon>
        <taxon>Pseudolycoriella</taxon>
    </lineage>
</organism>
<keyword evidence="1" id="KW-0732">Signal</keyword>
<feature type="signal peptide" evidence="1">
    <location>
        <begin position="1"/>
        <end position="16"/>
    </location>
</feature>
<feature type="chain" id="PRO_5040232239" evidence="1">
    <location>
        <begin position="17"/>
        <end position="166"/>
    </location>
</feature>
<dbReference type="EMBL" id="WJQU01000001">
    <property type="protein sequence ID" value="KAJ6648299.1"/>
    <property type="molecule type" value="Genomic_DNA"/>
</dbReference>